<dbReference type="FunFam" id="1.10.600.10:FF:000007">
    <property type="entry name" value="Isoprene synthase, chloroplastic"/>
    <property type="match status" value="1"/>
</dbReference>
<organism evidence="6 7">
    <name type="scientific">Protea cynaroides</name>
    <dbReference type="NCBI Taxonomy" id="273540"/>
    <lineage>
        <taxon>Eukaryota</taxon>
        <taxon>Viridiplantae</taxon>
        <taxon>Streptophyta</taxon>
        <taxon>Embryophyta</taxon>
        <taxon>Tracheophyta</taxon>
        <taxon>Spermatophyta</taxon>
        <taxon>Magnoliopsida</taxon>
        <taxon>Proteales</taxon>
        <taxon>Proteaceae</taxon>
        <taxon>Protea</taxon>
    </lineage>
</organism>
<dbReference type="GO" id="GO:0000287">
    <property type="term" value="F:magnesium ion binding"/>
    <property type="evidence" value="ECO:0007669"/>
    <property type="project" value="InterPro"/>
</dbReference>
<dbReference type="InterPro" id="IPR008949">
    <property type="entry name" value="Isoprenoid_synthase_dom_sf"/>
</dbReference>
<accession>A0A9Q0KYC2</accession>
<dbReference type="Pfam" id="PF01397">
    <property type="entry name" value="Terpene_synth"/>
    <property type="match status" value="1"/>
</dbReference>
<dbReference type="SFLD" id="SFLDG01019">
    <property type="entry name" value="Terpene_Cyclase_Like_1_C_Termi"/>
    <property type="match status" value="1"/>
</dbReference>
<dbReference type="PANTHER" id="PTHR31225">
    <property type="entry name" value="OS04G0344100 PROTEIN-RELATED"/>
    <property type="match status" value="1"/>
</dbReference>
<dbReference type="InterPro" id="IPR001906">
    <property type="entry name" value="Terpene_synth_N"/>
</dbReference>
<dbReference type="GO" id="GO:0016102">
    <property type="term" value="P:diterpenoid biosynthetic process"/>
    <property type="evidence" value="ECO:0007669"/>
    <property type="project" value="InterPro"/>
</dbReference>
<comment type="cofactor">
    <cofactor evidence="1">
        <name>Mg(2+)</name>
        <dbReference type="ChEBI" id="CHEBI:18420"/>
    </cofactor>
</comment>
<sequence>MALHLQVLSTLSYSKSFIHCGSLPQRAPLSHQSIDSNIKCLASTHSCEPTRRSANYQPSIWGFDFIQSLKSDYKGEASMIRNKKLVEEVKQKLDDGSMGHLGLLELIDDIQRLGLGYHFGEEIKKALDTIVCMKDIETRTNESLHATALRFRLLRQYGYEVNQGMFNHLKDGAGNFKASYFKDEKGILSLYEASHLAVEGECILEEAKHFTKTTLKKINGNMESNLEKQVNHALELPLHWRMPRLEARWYIDVYEKKENSVPALIELAKLDFNTVQAVHQENAADLSMWWKNLGLRDELNFARDSLIQSFLWALGQNHEPQYSDFRIELGKVNILITTIDDVYDVYGSLEELELFTDAVESWDVKAMEQLPDYMKICFLALFNTVNELAYFHLKKFRFDSLPFLKKAWIGLCKSYLLEAKWYYNSHKTTLEEYLNNAVVSIAGNVILIHCFFSLQQTTPDEGFDRLPQYLSLLHWSSMIVRLADDLGTSVAELKRGDVLKSIQSYMHQTGASEEVAREHISHLIDEAWKQINKDTFTNESLLPQLYIKTTVNLARVSLCVYQ</sequence>
<dbReference type="FunFam" id="1.50.10.130:FF:000001">
    <property type="entry name" value="Isoprene synthase, chloroplastic"/>
    <property type="match status" value="1"/>
</dbReference>
<protein>
    <submittedName>
        <fullName evidence="6">Uncharacterized protein</fullName>
    </submittedName>
</protein>
<proteinExistence type="predicted"/>
<name>A0A9Q0KYC2_9MAGN</name>
<evidence type="ECO:0000313" key="6">
    <source>
        <dbReference type="EMBL" id="KAJ4978941.1"/>
    </source>
</evidence>
<dbReference type="GO" id="GO:0010333">
    <property type="term" value="F:terpene synthase activity"/>
    <property type="evidence" value="ECO:0007669"/>
    <property type="project" value="InterPro"/>
</dbReference>
<dbReference type="EMBL" id="JAMYWD010000002">
    <property type="protein sequence ID" value="KAJ4978941.1"/>
    <property type="molecule type" value="Genomic_DNA"/>
</dbReference>
<evidence type="ECO:0000259" key="4">
    <source>
        <dbReference type="Pfam" id="PF01397"/>
    </source>
</evidence>
<dbReference type="Gene3D" id="1.10.600.10">
    <property type="entry name" value="Farnesyl Diphosphate Synthase"/>
    <property type="match status" value="1"/>
</dbReference>
<feature type="domain" description="Terpene synthase N-terminal" evidence="4">
    <location>
        <begin position="60"/>
        <end position="234"/>
    </location>
</feature>
<reference evidence="6" key="1">
    <citation type="journal article" date="2023" name="Plant J.">
        <title>The genome of the king protea, Protea cynaroides.</title>
        <authorList>
            <person name="Chang J."/>
            <person name="Duong T.A."/>
            <person name="Schoeman C."/>
            <person name="Ma X."/>
            <person name="Roodt D."/>
            <person name="Barker N."/>
            <person name="Li Z."/>
            <person name="Van de Peer Y."/>
            <person name="Mizrachi E."/>
        </authorList>
    </citation>
    <scope>NUCLEOTIDE SEQUENCE</scope>
    <source>
        <tissue evidence="6">Young leaves</tissue>
    </source>
</reference>
<dbReference type="SUPFAM" id="SSF48239">
    <property type="entry name" value="Terpenoid cyclases/Protein prenyltransferases"/>
    <property type="match status" value="1"/>
</dbReference>
<dbReference type="PANTHER" id="PTHR31225:SF252">
    <property type="entry name" value="TERPENE SYNTHASE 12-RELATED"/>
    <property type="match status" value="1"/>
</dbReference>
<dbReference type="OrthoDB" id="1936865at2759"/>
<dbReference type="Proteomes" id="UP001141806">
    <property type="component" value="Unassembled WGS sequence"/>
</dbReference>
<dbReference type="SUPFAM" id="SSF48576">
    <property type="entry name" value="Terpenoid synthases"/>
    <property type="match status" value="1"/>
</dbReference>
<keyword evidence="2" id="KW-0479">Metal-binding</keyword>
<evidence type="ECO:0000256" key="3">
    <source>
        <dbReference type="ARBA" id="ARBA00022842"/>
    </source>
</evidence>
<feature type="domain" description="Terpene synthase metal-binding" evidence="5">
    <location>
        <begin position="291"/>
        <end position="530"/>
    </location>
</feature>
<dbReference type="InterPro" id="IPR034741">
    <property type="entry name" value="Terpene_cyclase-like_1_C"/>
</dbReference>
<comment type="caution">
    <text evidence="6">The sequence shown here is derived from an EMBL/GenBank/DDBJ whole genome shotgun (WGS) entry which is preliminary data.</text>
</comment>
<evidence type="ECO:0000256" key="1">
    <source>
        <dbReference type="ARBA" id="ARBA00001946"/>
    </source>
</evidence>
<dbReference type="InterPro" id="IPR036965">
    <property type="entry name" value="Terpene_synth_N_sf"/>
</dbReference>
<dbReference type="Gene3D" id="1.50.10.130">
    <property type="entry name" value="Terpene synthase, N-terminal domain"/>
    <property type="match status" value="1"/>
</dbReference>
<evidence type="ECO:0000313" key="7">
    <source>
        <dbReference type="Proteomes" id="UP001141806"/>
    </source>
</evidence>
<dbReference type="InterPro" id="IPR005630">
    <property type="entry name" value="Terpene_synthase_metal-bd"/>
</dbReference>
<keyword evidence="7" id="KW-1185">Reference proteome</keyword>
<dbReference type="InterPro" id="IPR008930">
    <property type="entry name" value="Terpenoid_cyclase/PrenylTrfase"/>
</dbReference>
<keyword evidence="3" id="KW-0460">Magnesium</keyword>
<dbReference type="SFLD" id="SFLDS00005">
    <property type="entry name" value="Isoprenoid_Synthase_Type_I"/>
    <property type="match status" value="1"/>
</dbReference>
<evidence type="ECO:0000259" key="5">
    <source>
        <dbReference type="Pfam" id="PF03936"/>
    </source>
</evidence>
<dbReference type="CDD" id="cd00684">
    <property type="entry name" value="Terpene_cyclase_plant_C1"/>
    <property type="match status" value="1"/>
</dbReference>
<dbReference type="Pfam" id="PF03936">
    <property type="entry name" value="Terpene_synth_C"/>
    <property type="match status" value="1"/>
</dbReference>
<gene>
    <name evidence="6" type="ORF">NE237_009721</name>
</gene>
<dbReference type="InterPro" id="IPR044814">
    <property type="entry name" value="Terpene_cyclase_plant_C1"/>
</dbReference>
<dbReference type="InterPro" id="IPR050148">
    <property type="entry name" value="Terpene_synthase-like"/>
</dbReference>
<dbReference type="AlphaFoldDB" id="A0A9Q0KYC2"/>
<evidence type="ECO:0000256" key="2">
    <source>
        <dbReference type="ARBA" id="ARBA00022723"/>
    </source>
</evidence>